<organism evidence="2 3">
    <name type="scientific">Caenorhabditis tropicalis</name>
    <dbReference type="NCBI Taxonomy" id="1561998"/>
    <lineage>
        <taxon>Eukaryota</taxon>
        <taxon>Metazoa</taxon>
        <taxon>Ecdysozoa</taxon>
        <taxon>Nematoda</taxon>
        <taxon>Chromadorea</taxon>
        <taxon>Rhabditida</taxon>
        <taxon>Rhabditina</taxon>
        <taxon>Rhabditomorpha</taxon>
        <taxon>Rhabditoidea</taxon>
        <taxon>Rhabditidae</taxon>
        <taxon>Peloderinae</taxon>
        <taxon>Caenorhabditis</taxon>
    </lineage>
</organism>
<sequence length="318" mass="37672">MTPLLLLQLPHVVTREIMNQFELKERFLLSLCSPRAFRFVRYNQRRSEKWKLCLKYEDKKWIVCGGQLTGKRIVSMRNYANHQKKLEPIRIGSREGVIYPTSKGFEVVIGKNERTAFKLLVDYMWFLFYKLPTVIHTSPGNLWMVRMYRSPLDQIHIHSTNHPLNWEEIKKAFEGCQATVLRLDAEPEGFPEPVDFGSIKGIFVERRKILFTMELISLARSCQVIHATTVQLMDLNLFIKEWMQGNMKQFRFMVVHFEKMVFPRIFEDLQVFVVTKPMKFVFNGRVFKIKPGMRIIRRRDGKVLVVELTERRLVVTVI</sequence>
<evidence type="ECO:0000313" key="2">
    <source>
        <dbReference type="Proteomes" id="UP000095282"/>
    </source>
</evidence>
<evidence type="ECO:0000313" key="3">
    <source>
        <dbReference type="WBParaSite" id="Csp11.Scaffold630.g20817.t2"/>
    </source>
</evidence>
<dbReference type="Proteomes" id="UP000095282">
    <property type="component" value="Unplaced"/>
</dbReference>
<dbReference type="PROSITE" id="PS50181">
    <property type="entry name" value="FBOX"/>
    <property type="match status" value="1"/>
</dbReference>
<dbReference type="AlphaFoldDB" id="A0A1I7UZ81"/>
<evidence type="ECO:0000259" key="1">
    <source>
        <dbReference type="PROSITE" id="PS50181"/>
    </source>
</evidence>
<dbReference type="Pfam" id="PF00646">
    <property type="entry name" value="F-box"/>
    <property type="match status" value="1"/>
</dbReference>
<proteinExistence type="predicted"/>
<reference evidence="3" key="1">
    <citation type="submission" date="2016-11" db="UniProtKB">
        <authorList>
            <consortium name="WormBaseParasite"/>
        </authorList>
    </citation>
    <scope>IDENTIFICATION</scope>
</reference>
<accession>A0A1I7UZ81</accession>
<dbReference type="PANTHER" id="PTHR21503">
    <property type="entry name" value="F-BOX-CONTAINING HYPOTHETICAL PROTEIN C.ELEGANS"/>
    <property type="match status" value="1"/>
</dbReference>
<dbReference type="PANTHER" id="PTHR21503:SF8">
    <property type="entry name" value="F-BOX ASSOCIATED DOMAIN-CONTAINING PROTEIN-RELATED"/>
    <property type="match status" value="1"/>
</dbReference>
<feature type="domain" description="F-box" evidence="1">
    <location>
        <begin position="3"/>
        <end position="53"/>
    </location>
</feature>
<name>A0A1I7UZ81_9PELO</name>
<protein>
    <submittedName>
        <fullName evidence="3">F-box domain-containing protein</fullName>
    </submittedName>
</protein>
<keyword evidence="2" id="KW-1185">Reference proteome</keyword>
<dbReference type="InterPro" id="IPR001810">
    <property type="entry name" value="F-box_dom"/>
</dbReference>
<dbReference type="WBParaSite" id="Csp11.Scaffold630.g20817.t2">
    <property type="protein sequence ID" value="Csp11.Scaffold630.g20817.t2"/>
    <property type="gene ID" value="Csp11.Scaffold630.g20817"/>
</dbReference>